<dbReference type="AlphaFoldDB" id="A0A354YVR8"/>
<reference evidence="1 2" key="1">
    <citation type="journal article" date="2018" name="Nat. Biotechnol.">
        <title>A standardized bacterial taxonomy based on genome phylogeny substantially revises the tree of life.</title>
        <authorList>
            <person name="Parks D.H."/>
            <person name="Chuvochina M."/>
            <person name="Waite D.W."/>
            <person name="Rinke C."/>
            <person name="Skarshewski A."/>
            <person name="Chaumeil P.A."/>
            <person name="Hugenholtz P."/>
        </authorList>
    </citation>
    <scope>NUCLEOTIDE SEQUENCE [LARGE SCALE GENOMIC DNA]</scope>
    <source>
        <strain evidence="1">UBA10948</strain>
    </source>
</reference>
<dbReference type="Proteomes" id="UP000263273">
    <property type="component" value="Unassembled WGS sequence"/>
</dbReference>
<sequence length="218" mass="24603">MQDIGNNYRNQLMIVYETHQGKKNSASCRLQNDWGEMAMNGIILDPDSTGVHSQELLTWAGHSKFCYSGSVEAGITLYFGKSQKRRIRAGLFAEMLEHFAGRNVKVGTSLSQPPRDSLGAWLMENFTKTAMASYVAPILIAERLAFKSEEDSTSIKFIDGIRLEPDLNSILSEYFKPAVSLYDQTTANYSTFEWIDGKTLACLDYEGKVRYKRVPCLR</sequence>
<gene>
    <name evidence="1" type="ORF">DDZ44_00165</name>
</gene>
<proteinExistence type="predicted"/>
<evidence type="ECO:0000313" key="1">
    <source>
        <dbReference type="EMBL" id="HBK52337.1"/>
    </source>
</evidence>
<protein>
    <submittedName>
        <fullName evidence="1">Uncharacterized protein</fullName>
    </submittedName>
</protein>
<accession>A0A354YVR8</accession>
<dbReference type="EMBL" id="DNZF01000004">
    <property type="protein sequence ID" value="HBK52337.1"/>
    <property type="molecule type" value="Genomic_DNA"/>
</dbReference>
<comment type="caution">
    <text evidence="1">The sequence shown here is derived from an EMBL/GenBank/DDBJ whole genome shotgun (WGS) entry which is preliminary data.</text>
</comment>
<organism evidence="1 2">
    <name type="scientific">Syntrophomonas wolfei</name>
    <dbReference type="NCBI Taxonomy" id="863"/>
    <lineage>
        <taxon>Bacteria</taxon>
        <taxon>Bacillati</taxon>
        <taxon>Bacillota</taxon>
        <taxon>Clostridia</taxon>
        <taxon>Eubacteriales</taxon>
        <taxon>Syntrophomonadaceae</taxon>
        <taxon>Syntrophomonas</taxon>
    </lineage>
</organism>
<evidence type="ECO:0000313" key="2">
    <source>
        <dbReference type="Proteomes" id="UP000263273"/>
    </source>
</evidence>
<name>A0A354YVR8_9FIRM</name>